<dbReference type="GO" id="GO:0036503">
    <property type="term" value="P:ERAD pathway"/>
    <property type="evidence" value="ECO:0007669"/>
    <property type="project" value="TreeGrafter"/>
</dbReference>
<keyword evidence="13" id="KW-0677">Repeat</keyword>
<feature type="transmembrane region" description="Helical" evidence="24">
    <location>
        <begin position="704"/>
        <end position="727"/>
    </location>
</feature>
<dbReference type="GO" id="GO:0006417">
    <property type="term" value="P:regulation of translation"/>
    <property type="evidence" value="ECO:0007669"/>
    <property type="project" value="UniProtKB-KW"/>
</dbReference>
<keyword evidence="11 24" id="KW-0812">Transmembrane</keyword>
<evidence type="ECO:0000256" key="19">
    <source>
        <dbReference type="ARBA" id="ARBA00022989"/>
    </source>
</evidence>
<evidence type="ECO:0000256" key="24">
    <source>
        <dbReference type="SAM" id="Phobius"/>
    </source>
</evidence>
<evidence type="ECO:0000313" key="28">
    <source>
        <dbReference type="EMBL" id="CAE6160418.1"/>
    </source>
</evidence>
<keyword evidence="14" id="KW-0863">Zinc-finger</keyword>
<dbReference type="InterPro" id="IPR011016">
    <property type="entry name" value="Znf_RING-CH"/>
</dbReference>
<dbReference type="FunFam" id="1.10.1900.10:FF:000003">
    <property type="entry name" value="Polyadenylate-binding protein"/>
    <property type="match status" value="1"/>
</dbReference>
<sequence length="1478" mass="165347">MEISSAESLSISFATASEVVSEPSVSSSSSSSRLSASSPNQASSTAFSTMDHAFATAAVEDEEDVCRICRIPGDTDNPLRYPCTCRGSIKFVHQDCLLQWLNHRKARHCEVCKHPFSFSPVYAENAPTRLPFQEFVVAIATKCFRVLHFFLQLSYVIATRFIIIPYITFWIWRLAFVRSFGEAQQLFLSHISTTVILTDCLHGFLLSATIYFFYFGVILLRVIFRRLRELRGQEEREDEWDRDGARAARRPPAGQANRNLAGEENGEDAGDQGAAFGQIVNRNPENVLERLGIQAVRIEAQVEQSFDGLDDADGAEEAVSSLLKQFSAAMRHLMTMLKATCFFVYFLGVFPLMCGWSLDVCTVRMFGKTMSHRVQVLSTSPLVSSLLHWVVGFMYLMFTMIFESLLREVLRPGVLYFLDYLEDPNVDPFQDMIDDPVHKQARKVLLETAVYGSLIVMLVFLPVKLAIRMAPSIFPLDISVSDPFTEIPADMLLLQICIPFVIKHFRFQTSIKSLLRYWFTGVGWALGLTDFLLPRPEDNNGQDNGNGEPGRQNRVQVLQVGGPDRPMAVLPAADDPNKSRLCAGNVNTGEEYEDDEEQSDSEHNFVVRIILLLLVAWVTLLLFNSALIVVPVSVGRTLFSVIPILPTTHGIKCNDLYAFVIGTYAFWTTISGATYAIEHVKSKRTSVLLNQIWKWCEIVSKSSVLLAIWVFIIPVLIGLLFELLVIVPMRVPVDESPVFLLYQDWALGLIFLKIWTRLVMLDHMLPIVDDSWRAKFERVREDGFTRLQGLWVLREIVFPIVMKLLTALCVPYVLARGVFPMLGYPLIVNSAVYRFAWIGCLSVILFCFWFRNLHNSIRDDRYLIGRRLHNFGESALANQNQKLNPTAEIFPHINTPPRGQTPNGSTVAVTSAPVTSGGATAAGFGTTSLYVGDLDVNVTDSQLFDAFSQMGPVVSVRVCRDLATRRSLGYGYVNFTNPQDAARAIQELNYIPLYGKPIRVMYSHRDPSVRPKWRWKHFYQEFGRVAVDSSGQSKGYGFVQYANEESAQKAIEKLNGMLLNDKQVYVGPFLRRQERDSTANKTKFTNVYVKNLAESTTDDDLKNAFGEYGKITSAVVMKDGDGKSKGFGFVNFENADDAARAVESLNGHKFDDKEWYVGRAQKKSERETELRVRYEQNLKEAADKFQSSNLYVKNLDPSISDEKLKEIFSPFGTVTSCKVMRDPNGTSKGSGFVAFSTPEEATEAMSQLSGKMIESKPLYVAIAQRKEDRRVRLQAQFSQVRPVAMQPSVGPRMPVYPPGGPGIGQQMFYGQGPPTMIPPQPGFGYQQQLVPGMRPGRRPGGIQHPQQQNPMMQQQMHPRGRMFRYPQGRGGGGGEVPPYDMGNNMPLPIGALASHLANASPEQQRTMLGESLYPLVEQLEAESAAKVTGMLLEMDQTEVLHLLESPEALKAKVAEAMDVLRSVAAGGAAEQLASLNLS</sequence>
<dbReference type="SUPFAM" id="SSF57850">
    <property type="entry name" value="RING/U-box"/>
    <property type="match status" value="1"/>
</dbReference>
<feature type="transmembrane region" description="Helical" evidence="24">
    <location>
        <begin position="656"/>
        <end position="677"/>
    </location>
</feature>
<evidence type="ECO:0000256" key="10">
    <source>
        <dbReference type="ARBA" id="ARBA00022679"/>
    </source>
</evidence>
<dbReference type="SMART" id="SM00744">
    <property type="entry name" value="RINGv"/>
    <property type="match status" value="1"/>
</dbReference>
<dbReference type="InterPro" id="IPR012677">
    <property type="entry name" value="Nucleotide-bd_a/b_plait_sf"/>
</dbReference>
<evidence type="ECO:0000256" key="12">
    <source>
        <dbReference type="ARBA" id="ARBA00022723"/>
    </source>
</evidence>
<proteinExistence type="inferred from homology"/>
<dbReference type="GO" id="GO:0005789">
    <property type="term" value="C:endoplasmic reticulum membrane"/>
    <property type="evidence" value="ECO:0007669"/>
    <property type="project" value="TreeGrafter"/>
</dbReference>
<evidence type="ECO:0000256" key="11">
    <source>
        <dbReference type="ARBA" id="ARBA00022692"/>
    </source>
</evidence>
<protein>
    <recommendedName>
        <fullName evidence="7">RING-type E3 ubiquitin transferase</fullName>
        <ecNumber evidence="7">2.3.2.27</ecNumber>
    </recommendedName>
</protein>
<dbReference type="InterPro" id="IPR036053">
    <property type="entry name" value="PABP-dom"/>
</dbReference>
<evidence type="ECO:0000256" key="8">
    <source>
        <dbReference type="ARBA" id="ARBA00022490"/>
    </source>
</evidence>
<keyword evidence="15" id="KW-0833">Ubl conjugation pathway</keyword>
<dbReference type="GO" id="GO:0061630">
    <property type="term" value="F:ubiquitin protein ligase activity"/>
    <property type="evidence" value="ECO:0007669"/>
    <property type="project" value="UniProtKB-EC"/>
</dbReference>
<dbReference type="InterPro" id="IPR003954">
    <property type="entry name" value="RRM_euk-type"/>
</dbReference>
<name>A0A8S2AU37_ARAAE</name>
<evidence type="ECO:0000256" key="20">
    <source>
        <dbReference type="ARBA" id="ARBA00023136"/>
    </source>
</evidence>
<comment type="subcellular location">
    <subcellularLocation>
        <location evidence="4">Cytoplasm</location>
    </subcellularLocation>
    <subcellularLocation>
        <location evidence="3">Membrane</location>
        <topology evidence="3">Multi-pass membrane protein</topology>
    </subcellularLocation>
    <subcellularLocation>
        <location evidence="2">Nucleus</location>
    </subcellularLocation>
</comment>
<feature type="transmembrane region" description="Helical" evidence="24">
    <location>
        <begin position="514"/>
        <end position="533"/>
    </location>
</feature>
<feature type="transmembrane region" description="Helical" evidence="24">
    <location>
        <begin position="149"/>
        <end position="172"/>
    </location>
</feature>
<feature type="domain" description="RRM" evidence="25">
    <location>
        <begin position="998"/>
        <end position="1066"/>
    </location>
</feature>
<dbReference type="Proteomes" id="UP000682877">
    <property type="component" value="Chromosome 7"/>
</dbReference>
<dbReference type="Pfam" id="PF23113">
    <property type="entry name" value="MARCHF6_C"/>
    <property type="match status" value="1"/>
</dbReference>
<evidence type="ECO:0000256" key="3">
    <source>
        <dbReference type="ARBA" id="ARBA00004141"/>
    </source>
</evidence>
<feature type="region of interest" description="Disordered" evidence="23">
    <location>
        <begin position="238"/>
        <end position="269"/>
    </location>
</feature>
<feature type="transmembrane region" description="Helical" evidence="24">
    <location>
        <begin position="386"/>
        <end position="406"/>
    </location>
</feature>
<feature type="compositionally biased region" description="Low complexity" evidence="23">
    <location>
        <begin position="250"/>
        <end position="259"/>
    </location>
</feature>
<feature type="transmembrane region" description="Helical" evidence="24">
    <location>
        <begin position="609"/>
        <end position="635"/>
    </location>
</feature>
<dbReference type="SMART" id="SM00517">
    <property type="entry name" value="PolyA"/>
    <property type="match status" value="1"/>
</dbReference>
<dbReference type="InterPro" id="IPR056521">
    <property type="entry name" value="MARCHF6-like_C"/>
</dbReference>
<dbReference type="CDD" id="cd12381">
    <property type="entry name" value="RRM4_I_PABPs"/>
    <property type="match status" value="1"/>
</dbReference>
<keyword evidence="21" id="KW-0539">Nucleus</keyword>
<dbReference type="EMBL" id="LR999457">
    <property type="protein sequence ID" value="CAE6160418.1"/>
    <property type="molecule type" value="Genomic_DNA"/>
</dbReference>
<feature type="domain" description="PABC" evidence="27">
    <location>
        <begin position="1388"/>
        <end position="1465"/>
    </location>
</feature>
<feature type="transmembrane region" description="Helical" evidence="24">
    <location>
        <begin position="831"/>
        <end position="851"/>
    </location>
</feature>
<dbReference type="SMART" id="SM00361">
    <property type="entry name" value="RRM_1"/>
    <property type="match status" value="3"/>
</dbReference>
<evidence type="ECO:0000256" key="4">
    <source>
        <dbReference type="ARBA" id="ARBA00004496"/>
    </source>
</evidence>
<keyword evidence="10" id="KW-0808">Transferase</keyword>
<evidence type="ECO:0000256" key="21">
    <source>
        <dbReference type="ARBA" id="ARBA00023242"/>
    </source>
</evidence>
<dbReference type="InterPro" id="IPR013083">
    <property type="entry name" value="Znf_RING/FYVE/PHD"/>
</dbReference>
<comment type="pathway">
    <text evidence="5">Protein modification; protein ubiquitination.</text>
</comment>
<dbReference type="Pfam" id="PF12906">
    <property type="entry name" value="RINGv"/>
    <property type="match status" value="1"/>
</dbReference>
<dbReference type="EC" id="2.3.2.27" evidence="7"/>
<evidence type="ECO:0000256" key="23">
    <source>
        <dbReference type="SAM" id="MobiDB-lite"/>
    </source>
</evidence>
<dbReference type="InterPro" id="IPR034364">
    <property type="entry name" value="PABP_RRM1"/>
</dbReference>
<keyword evidence="9" id="KW-0945">Host-virus interaction</keyword>
<feature type="domain" description="RRM" evidence="25">
    <location>
        <begin position="927"/>
        <end position="1005"/>
    </location>
</feature>
<keyword evidence="16" id="KW-0862">Zinc</keyword>
<evidence type="ECO:0000256" key="7">
    <source>
        <dbReference type="ARBA" id="ARBA00012483"/>
    </source>
</evidence>
<keyword evidence="8" id="KW-0963">Cytoplasm</keyword>
<feature type="domain" description="RRM" evidence="25">
    <location>
        <begin position="1188"/>
        <end position="1265"/>
    </location>
</feature>
<evidence type="ECO:0000259" key="26">
    <source>
        <dbReference type="PROSITE" id="PS51292"/>
    </source>
</evidence>
<evidence type="ECO:0000256" key="13">
    <source>
        <dbReference type="ARBA" id="ARBA00022737"/>
    </source>
</evidence>
<dbReference type="PROSITE" id="PS50102">
    <property type="entry name" value="RRM"/>
    <property type="match status" value="4"/>
</dbReference>
<organism evidence="28 29">
    <name type="scientific">Arabidopsis arenosa</name>
    <name type="common">Sand rock-cress</name>
    <name type="synonym">Cardaminopsis arenosa</name>
    <dbReference type="NCBI Taxonomy" id="38785"/>
    <lineage>
        <taxon>Eukaryota</taxon>
        <taxon>Viridiplantae</taxon>
        <taxon>Streptophyta</taxon>
        <taxon>Embryophyta</taxon>
        <taxon>Tracheophyta</taxon>
        <taxon>Spermatophyta</taxon>
        <taxon>Magnoliopsida</taxon>
        <taxon>eudicotyledons</taxon>
        <taxon>Gunneridae</taxon>
        <taxon>Pentapetalae</taxon>
        <taxon>rosids</taxon>
        <taxon>malvids</taxon>
        <taxon>Brassicales</taxon>
        <taxon>Brassicaceae</taxon>
        <taxon>Camelineae</taxon>
        <taxon>Arabidopsis</taxon>
    </lineage>
</organism>
<keyword evidence="20 24" id="KW-0472">Membrane</keyword>
<evidence type="ECO:0000256" key="17">
    <source>
        <dbReference type="ARBA" id="ARBA00022845"/>
    </source>
</evidence>
<reference evidence="28" key="1">
    <citation type="submission" date="2021-01" db="EMBL/GenBank/DDBJ databases">
        <authorList>
            <person name="Bezrukov I."/>
        </authorList>
    </citation>
    <scope>NUCLEOTIDE SEQUENCE</scope>
</reference>
<evidence type="ECO:0000256" key="16">
    <source>
        <dbReference type="ARBA" id="ARBA00022833"/>
    </source>
</evidence>
<evidence type="ECO:0000259" key="27">
    <source>
        <dbReference type="PROSITE" id="PS51309"/>
    </source>
</evidence>
<dbReference type="Gene3D" id="3.30.40.10">
    <property type="entry name" value="Zinc/RING finger domain, C3HC4 (zinc finger)"/>
    <property type="match status" value="1"/>
</dbReference>
<dbReference type="CDD" id="cd12378">
    <property type="entry name" value="RRM1_I_PABPs"/>
    <property type="match status" value="1"/>
</dbReference>
<dbReference type="PANTHER" id="PTHR13145:SF0">
    <property type="entry name" value="E3 UBIQUITIN-PROTEIN LIGASE MARCHF6"/>
    <property type="match status" value="1"/>
</dbReference>
<evidence type="ECO:0000256" key="2">
    <source>
        <dbReference type="ARBA" id="ARBA00004123"/>
    </source>
</evidence>
<feature type="transmembrane region" description="Helical" evidence="24">
    <location>
        <begin position="204"/>
        <end position="224"/>
    </location>
</feature>
<dbReference type="SMART" id="SM00360">
    <property type="entry name" value="RRM"/>
    <property type="match status" value="4"/>
</dbReference>
<evidence type="ECO:0000256" key="6">
    <source>
        <dbReference type="ARBA" id="ARBA00008557"/>
    </source>
</evidence>
<dbReference type="CDD" id="cd12380">
    <property type="entry name" value="RRM3_I_PABPs"/>
    <property type="match status" value="1"/>
</dbReference>
<dbReference type="Pfam" id="PF00658">
    <property type="entry name" value="MLLE"/>
    <property type="match status" value="1"/>
</dbReference>
<feature type="transmembrane region" description="Helical" evidence="24">
    <location>
        <begin position="448"/>
        <end position="467"/>
    </location>
</feature>
<dbReference type="InterPro" id="IPR000504">
    <property type="entry name" value="RRM_dom"/>
</dbReference>
<dbReference type="FunFam" id="3.30.70.330:FF:000239">
    <property type="entry name" value="Polyadenylate-binding protein"/>
    <property type="match status" value="1"/>
</dbReference>
<keyword evidence="17" id="KW-0810">Translation regulation</keyword>
<evidence type="ECO:0000256" key="22">
    <source>
        <dbReference type="PROSITE-ProRule" id="PRU00176"/>
    </source>
</evidence>
<keyword evidence="19 24" id="KW-1133">Transmembrane helix</keyword>
<evidence type="ECO:0000256" key="9">
    <source>
        <dbReference type="ARBA" id="ARBA00022581"/>
    </source>
</evidence>
<accession>A0A8S2AU37</accession>
<feature type="transmembrane region" description="Helical" evidence="24">
    <location>
        <begin position="739"/>
        <end position="756"/>
    </location>
</feature>
<feature type="domain" description="RRM" evidence="25">
    <location>
        <begin position="1085"/>
        <end position="1162"/>
    </location>
</feature>
<dbReference type="SUPFAM" id="SSF63570">
    <property type="entry name" value="PABC (PABP) domain"/>
    <property type="match status" value="1"/>
</dbReference>
<feature type="transmembrane region" description="Helical" evidence="24">
    <location>
        <begin position="796"/>
        <end position="819"/>
    </location>
</feature>
<dbReference type="GO" id="GO:0005634">
    <property type="term" value="C:nucleus"/>
    <property type="evidence" value="ECO:0007669"/>
    <property type="project" value="UniProtKB-SubCell"/>
</dbReference>
<evidence type="ECO:0000256" key="18">
    <source>
        <dbReference type="ARBA" id="ARBA00022884"/>
    </source>
</evidence>
<dbReference type="InterPro" id="IPR035979">
    <property type="entry name" value="RBD_domain_sf"/>
</dbReference>
<comment type="similarity">
    <text evidence="6">Belongs to the polyadenylate-binding protein type-1 family.</text>
</comment>
<dbReference type="GO" id="GO:0003729">
    <property type="term" value="F:mRNA binding"/>
    <property type="evidence" value="ECO:0007669"/>
    <property type="project" value="UniProtKB-ARBA"/>
</dbReference>
<keyword evidence="18 22" id="KW-0694">RNA-binding</keyword>
<dbReference type="GO" id="GO:0008270">
    <property type="term" value="F:zinc ion binding"/>
    <property type="evidence" value="ECO:0007669"/>
    <property type="project" value="UniProtKB-KW"/>
</dbReference>
<dbReference type="CDD" id="cd16702">
    <property type="entry name" value="RING_CH-C4HC3_MARCH6"/>
    <property type="match status" value="1"/>
</dbReference>
<dbReference type="SUPFAM" id="SSF54928">
    <property type="entry name" value="RNA-binding domain, RBD"/>
    <property type="match status" value="3"/>
</dbReference>
<dbReference type="PANTHER" id="PTHR13145">
    <property type="entry name" value="SSM4 PROTEIN"/>
    <property type="match status" value="1"/>
</dbReference>
<dbReference type="InterPro" id="IPR002004">
    <property type="entry name" value="PABP_HYD_C"/>
</dbReference>
<dbReference type="FunFam" id="3.30.70.330:FF:000648">
    <property type="entry name" value="Polyadenylate-binding protein"/>
    <property type="match status" value="1"/>
</dbReference>
<evidence type="ECO:0000256" key="15">
    <source>
        <dbReference type="ARBA" id="ARBA00022786"/>
    </source>
</evidence>
<comment type="catalytic activity">
    <reaction evidence="1">
        <text>S-ubiquitinyl-[E2 ubiquitin-conjugating enzyme]-L-cysteine + [acceptor protein]-L-lysine = [E2 ubiquitin-conjugating enzyme]-L-cysteine + N(6)-ubiquitinyl-[acceptor protein]-L-lysine.</text>
        <dbReference type="EC" id="2.3.2.27"/>
    </reaction>
</comment>
<gene>
    <name evidence="28" type="ORF">AARE701A_LOCUS17739</name>
</gene>
<keyword evidence="29" id="KW-1185">Reference proteome</keyword>
<feature type="region of interest" description="Disordered" evidence="23">
    <location>
        <begin position="17"/>
        <end position="38"/>
    </location>
</feature>
<dbReference type="Gene3D" id="3.30.70.330">
    <property type="match status" value="4"/>
</dbReference>
<evidence type="ECO:0000259" key="25">
    <source>
        <dbReference type="PROSITE" id="PS50102"/>
    </source>
</evidence>
<dbReference type="FunFam" id="3.30.70.330:FF:001280">
    <property type="entry name" value="Polyadenylate-binding protein"/>
    <property type="match status" value="1"/>
</dbReference>
<evidence type="ECO:0000256" key="5">
    <source>
        <dbReference type="ARBA" id="ARBA00004906"/>
    </source>
</evidence>
<evidence type="ECO:0000313" key="29">
    <source>
        <dbReference type="Proteomes" id="UP000682877"/>
    </source>
</evidence>
<dbReference type="Pfam" id="PF00076">
    <property type="entry name" value="RRM_1"/>
    <property type="match status" value="4"/>
</dbReference>
<dbReference type="PROSITE" id="PS51309">
    <property type="entry name" value="PABC"/>
    <property type="match status" value="1"/>
</dbReference>
<evidence type="ECO:0000256" key="1">
    <source>
        <dbReference type="ARBA" id="ARBA00000900"/>
    </source>
</evidence>
<keyword evidence="12" id="KW-0479">Metal-binding</keyword>
<evidence type="ECO:0000256" key="14">
    <source>
        <dbReference type="ARBA" id="ARBA00022771"/>
    </source>
</evidence>
<dbReference type="PROSITE" id="PS51292">
    <property type="entry name" value="ZF_RING_CH"/>
    <property type="match status" value="1"/>
</dbReference>
<feature type="domain" description="RING-CH-type" evidence="26">
    <location>
        <begin position="58"/>
        <end position="119"/>
    </location>
</feature>
<dbReference type="FunFam" id="3.30.40.10:FF:000288">
    <property type="entry name" value="Probable E3 ubiquitin ligase SUD1"/>
    <property type="match status" value="1"/>
</dbReference>
<feature type="transmembrane region" description="Helical" evidence="24">
    <location>
        <begin position="340"/>
        <end position="366"/>
    </location>
</feature>
<feature type="transmembrane region" description="Helical" evidence="24">
    <location>
        <begin position="487"/>
        <end position="502"/>
    </location>
</feature>
<dbReference type="Gene3D" id="1.10.1900.10">
    <property type="entry name" value="c-terminal domain of poly(a) binding protein"/>
    <property type="match status" value="1"/>
</dbReference>